<dbReference type="VEuPathDB" id="GiardiaDB:GLP15_3876"/>
<accession>E1F198</accession>
<gene>
    <name evidence="1" type="ORF">GLP15_3876</name>
</gene>
<name>E1F198_GIAIA</name>
<protein>
    <submittedName>
        <fullName evidence="1">Uncharacterized protein</fullName>
    </submittedName>
</protein>
<dbReference type="AlphaFoldDB" id="E1F198"/>
<evidence type="ECO:0000313" key="2">
    <source>
        <dbReference type="Proteomes" id="UP000008974"/>
    </source>
</evidence>
<comment type="caution">
    <text evidence="1">The sequence shown here is derived from an EMBL/GenBank/DDBJ whole genome shotgun (WGS) entry which is preliminary data.</text>
</comment>
<reference evidence="1 2" key="1">
    <citation type="journal article" date="2010" name="BMC Genomics">
        <title>Genome analysis and comparative genomics of a Giardia intestinalis assemblage E isolate.</title>
        <authorList>
            <person name="Jerlstrom-Hultqvist J."/>
            <person name="Franzen O."/>
            <person name="Ankarklev J."/>
            <person name="Xu F."/>
            <person name="Nohynkova E."/>
            <person name="Andersson J.O."/>
            <person name="Svard S.G."/>
            <person name="Andersson B."/>
        </authorList>
    </citation>
    <scope>NUCLEOTIDE SEQUENCE [LARGE SCALE GENOMIC DNA]</scope>
    <source>
        <strain evidence="1 2">P15</strain>
    </source>
</reference>
<proteinExistence type="predicted"/>
<evidence type="ECO:0000313" key="1">
    <source>
        <dbReference type="EMBL" id="EFO63735.1"/>
    </source>
</evidence>
<dbReference type="EMBL" id="ACVC01000120">
    <property type="protein sequence ID" value="EFO63735.1"/>
    <property type="molecule type" value="Genomic_DNA"/>
</dbReference>
<dbReference type="Proteomes" id="UP000008974">
    <property type="component" value="Unassembled WGS sequence"/>
</dbReference>
<organism evidence="1 2">
    <name type="scientific">Giardia intestinalis (strain P15)</name>
    <name type="common">Giardia lamblia</name>
    <dbReference type="NCBI Taxonomy" id="658858"/>
    <lineage>
        <taxon>Eukaryota</taxon>
        <taxon>Metamonada</taxon>
        <taxon>Diplomonadida</taxon>
        <taxon>Hexamitidae</taxon>
        <taxon>Giardiinae</taxon>
        <taxon>Giardia</taxon>
    </lineage>
</organism>
<sequence length="38" mass="4216">MRKCVQCHTDPNVRKATTVRIQSVLGKAETNAVLNSVF</sequence>